<reference evidence="1 2" key="1">
    <citation type="submission" date="2019-01" db="EMBL/GenBank/DDBJ databases">
        <authorList>
            <person name="Sayadi A."/>
        </authorList>
    </citation>
    <scope>NUCLEOTIDE SEQUENCE [LARGE SCALE GENOMIC DNA]</scope>
</reference>
<sequence>MMPQHSLQQMCVLLEQYVESICVSGSNVKDEPIEFGSKNVRLELQQLVKACEHAVKIAQNLNSEKPVSCTITHK</sequence>
<dbReference type="Proteomes" id="UP000410492">
    <property type="component" value="Unassembled WGS sequence"/>
</dbReference>
<keyword evidence="2" id="KW-1185">Reference proteome</keyword>
<evidence type="ECO:0000313" key="2">
    <source>
        <dbReference type="Proteomes" id="UP000410492"/>
    </source>
</evidence>
<organism evidence="1 2">
    <name type="scientific">Callosobruchus maculatus</name>
    <name type="common">Southern cowpea weevil</name>
    <name type="synonym">Pulse bruchid</name>
    <dbReference type="NCBI Taxonomy" id="64391"/>
    <lineage>
        <taxon>Eukaryota</taxon>
        <taxon>Metazoa</taxon>
        <taxon>Ecdysozoa</taxon>
        <taxon>Arthropoda</taxon>
        <taxon>Hexapoda</taxon>
        <taxon>Insecta</taxon>
        <taxon>Pterygota</taxon>
        <taxon>Neoptera</taxon>
        <taxon>Endopterygota</taxon>
        <taxon>Coleoptera</taxon>
        <taxon>Polyphaga</taxon>
        <taxon>Cucujiformia</taxon>
        <taxon>Chrysomeloidea</taxon>
        <taxon>Chrysomelidae</taxon>
        <taxon>Bruchinae</taxon>
        <taxon>Bruchini</taxon>
        <taxon>Callosobruchus</taxon>
    </lineage>
</organism>
<dbReference type="AlphaFoldDB" id="A0A653DHK5"/>
<gene>
    <name evidence="1" type="ORF">CALMAC_LOCUS17482</name>
</gene>
<proteinExistence type="predicted"/>
<accession>A0A653DHK5</accession>
<protein>
    <submittedName>
        <fullName evidence="1">Uncharacterized protein</fullName>
    </submittedName>
</protein>
<evidence type="ECO:0000313" key="1">
    <source>
        <dbReference type="EMBL" id="VEN59484.1"/>
    </source>
</evidence>
<name>A0A653DHK5_CALMS</name>
<feature type="non-terminal residue" evidence="1">
    <location>
        <position position="74"/>
    </location>
</feature>
<dbReference type="EMBL" id="CAACVG010012043">
    <property type="protein sequence ID" value="VEN59484.1"/>
    <property type="molecule type" value="Genomic_DNA"/>
</dbReference>
<dbReference type="OrthoDB" id="6749674at2759"/>